<comment type="similarity">
    <text evidence="3">Belongs to the VOPP1/ECOP family.</text>
</comment>
<dbReference type="PANTHER" id="PTHR14971:SF2">
    <property type="entry name" value="VESICULAR, OVEREXPRESSED IN CANCER, PROSURVIVAL PROTEIN 1"/>
    <property type="match status" value="1"/>
</dbReference>
<organism evidence="19 20">
    <name type="scientific">Pinctada imbricata</name>
    <name type="common">Atlantic pearl-oyster</name>
    <name type="synonym">Pinctada martensii</name>
    <dbReference type="NCBI Taxonomy" id="66713"/>
    <lineage>
        <taxon>Eukaryota</taxon>
        <taxon>Metazoa</taxon>
        <taxon>Spiralia</taxon>
        <taxon>Lophotrochozoa</taxon>
        <taxon>Mollusca</taxon>
        <taxon>Bivalvia</taxon>
        <taxon>Autobranchia</taxon>
        <taxon>Pteriomorphia</taxon>
        <taxon>Pterioida</taxon>
        <taxon>Pterioidea</taxon>
        <taxon>Pteriidae</taxon>
        <taxon>Pinctada</taxon>
    </lineage>
</organism>
<feature type="compositionally biased region" description="Polar residues" evidence="17">
    <location>
        <begin position="87"/>
        <end position="106"/>
    </location>
</feature>
<dbReference type="GO" id="GO:0031902">
    <property type="term" value="C:late endosome membrane"/>
    <property type="evidence" value="ECO:0007669"/>
    <property type="project" value="UniProtKB-SubCell"/>
</dbReference>
<dbReference type="EMBL" id="VSWD01000009">
    <property type="protein sequence ID" value="KAK3093297.1"/>
    <property type="molecule type" value="Genomic_DNA"/>
</dbReference>
<evidence type="ECO:0000256" key="14">
    <source>
        <dbReference type="ARBA" id="ARBA00035708"/>
    </source>
</evidence>
<evidence type="ECO:0000256" key="6">
    <source>
        <dbReference type="ARBA" id="ARBA00022753"/>
    </source>
</evidence>
<evidence type="ECO:0000256" key="15">
    <source>
        <dbReference type="ARBA" id="ARBA00035715"/>
    </source>
</evidence>
<evidence type="ECO:0000256" key="11">
    <source>
        <dbReference type="ARBA" id="ARBA00023228"/>
    </source>
</evidence>
<evidence type="ECO:0000256" key="8">
    <source>
        <dbReference type="ARBA" id="ARBA00023015"/>
    </source>
</evidence>
<evidence type="ECO:0000256" key="13">
    <source>
        <dbReference type="ARBA" id="ARBA00035628"/>
    </source>
</evidence>
<keyword evidence="20" id="KW-1185">Reference proteome</keyword>
<accession>A0AA89BZD4</accession>
<evidence type="ECO:0000256" key="9">
    <source>
        <dbReference type="ARBA" id="ARBA00023136"/>
    </source>
</evidence>
<dbReference type="AlphaFoldDB" id="A0AA89BZD4"/>
<keyword evidence="6" id="KW-0967">Endosome</keyword>
<dbReference type="InterPro" id="IPR021684">
    <property type="entry name" value="WBP1-like"/>
</dbReference>
<keyword evidence="9 18" id="KW-0472">Membrane</keyword>
<keyword evidence="10" id="KW-0804">Transcription</keyword>
<feature type="transmembrane region" description="Helical" evidence="18">
    <location>
        <begin position="53"/>
        <end position="73"/>
    </location>
</feature>
<proteinExistence type="inferred from homology"/>
<keyword evidence="8" id="KW-0805">Transcription regulation</keyword>
<dbReference type="GO" id="GO:0005765">
    <property type="term" value="C:lysosomal membrane"/>
    <property type="evidence" value="ECO:0007669"/>
    <property type="project" value="UniProtKB-SubCell"/>
</dbReference>
<dbReference type="PANTHER" id="PTHR14971">
    <property type="entry name" value="VESICULAR, OVEREXPRESSED IN CANCER, PROSURVIVAL PROTEIN 1"/>
    <property type="match status" value="1"/>
</dbReference>
<dbReference type="Proteomes" id="UP001186944">
    <property type="component" value="Unassembled WGS sequence"/>
</dbReference>
<evidence type="ECO:0000313" key="19">
    <source>
        <dbReference type="EMBL" id="KAK3093297.1"/>
    </source>
</evidence>
<keyword evidence="7 18" id="KW-1133">Transmembrane helix</keyword>
<evidence type="ECO:0000313" key="20">
    <source>
        <dbReference type="Proteomes" id="UP001186944"/>
    </source>
</evidence>
<evidence type="ECO:0000256" key="2">
    <source>
        <dbReference type="ARBA" id="ARBA00004656"/>
    </source>
</evidence>
<dbReference type="Pfam" id="PF11669">
    <property type="entry name" value="WBP-1"/>
    <property type="match status" value="1"/>
</dbReference>
<comment type="caution">
    <text evidence="19">The sequence shown here is derived from an EMBL/GenBank/DDBJ whole genome shotgun (WGS) entry which is preliminary data.</text>
</comment>
<evidence type="ECO:0000256" key="10">
    <source>
        <dbReference type="ARBA" id="ARBA00023163"/>
    </source>
</evidence>
<name>A0AA89BZD4_PINIB</name>
<feature type="compositionally biased region" description="Basic and acidic residues" evidence="17">
    <location>
        <begin position="107"/>
        <end position="116"/>
    </location>
</feature>
<evidence type="ECO:0000256" key="17">
    <source>
        <dbReference type="SAM" id="MobiDB-lite"/>
    </source>
</evidence>
<keyword evidence="11" id="KW-0458">Lysosome</keyword>
<reference evidence="19" key="1">
    <citation type="submission" date="2019-08" db="EMBL/GenBank/DDBJ databases">
        <title>The improved chromosome-level genome for the pearl oyster Pinctada fucata martensii using PacBio sequencing and Hi-C.</title>
        <authorList>
            <person name="Zheng Z."/>
        </authorList>
    </citation>
    <scope>NUCLEOTIDE SEQUENCE</scope>
    <source>
        <strain evidence="19">ZZ-2019</strain>
        <tissue evidence="19">Adductor muscle</tissue>
    </source>
</reference>
<evidence type="ECO:0000256" key="12">
    <source>
        <dbReference type="ARBA" id="ARBA00023329"/>
    </source>
</evidence>
<keyword evidence="12" id="KW-0968">Cytoplasmic vesicle</keyword>
<sequence>MESVTTSREKLAWEMTHLKLVEGYYCNSDECAENEYCCGDGICCVSYTVWELWYFWLGIVVFLVMLSTCLCLWKSGFRERILYSKSHSPSYSPLPQKMSHSSNSLSDEYHTADDRFTSSSSDNQASHKMEPPSYVEATSGYTYKLPH</sequence>
<evidence type="ECO:0000256" key="18">
    <source>
        <dbReference type="SAM" id="Phobius"/>
    </source>
</evidence>
<dbReference type="InterPro" id="IPR026229">
    <property type="entry name" value="VOPP1"/>
</dbReference>
<keyword evidence="4 18" id="KW-0812">Transmembrane</keyword>
<gene>
    <name evidence="19" type="ORF">FSP39_013800</name>
</gene>
<evidence type="ECO:0000256" key="1">
    <source>
        <dbReference type="ARBA" id="ARBA00004156"/>
    </source>
</evidence>
<protein>
    <recommendedName>
        <fullName evidence="14">WW domain binding protein VOPP1</fullName>
    </recommendedName>
    <alternativeName>
        <fullName evidence="15">Vesicular, overexpressed in cancer, prosurvival protein 1</fullName>
    </alternativeName>
</protein>
<comment type="subcellular location">
    <subcellularLocation>
        <location evidence="1">Cytoplasmic vesicle membrane</location>
    </subcellularLocation>
    <subcellularLocation>
        <location evidence="16">Endomembrane system</location>
        <topology evidence="16">Single-pass type I membrane protein</topology>
    </subcellularLocation>
    <subcellularLocation>
        <location evidence="13">Late endosome membrane</location>
        <topology evidence="13">Single-pass membrane protein</topology>
    </subcellularLocation>
    <subcellularLocation>
        <location evidence="2">Lysosome membrane</location>
    </subcellularLocation>
</comment>
<evidence type="ECO:0000256" key="7">
    <source>
        <dbReference type="ARBA" id="ARBA00022989"/>
    </source>
</evidence>
<evidence type="ECO:0000256" key="5">
    <source>
        <dbReference type="ARBA" id="ARBA00022729"/>
    </source>
</evidence>
<evidence type="ECO:0000256" key="4">
    <source>
        <dbReference type="ARBA" id="ARBA00022692"/>
    </source>
</evidence>
<evidence type="ECO:0000256" key="3">
    <source>
        <dbReference type="ARBA" id="ARBA00006655"/>
    </source>
</evidence>
<feature type="region of interest" description="Disordered" evidence="17">
    <location>
        <begin position="87"/>
        <end position="147"/>
    </location>
</feature>
<keyword evidence="5" id="KW-0732">Signal</keyword>
<evidence type="ECO:0000256" key="16">
    <source>
        <dbReference type="ARBA" id="ARBA00046288"/>
    </source>
</evidence>